<reference evidence="2" key="2">
    <citation type="submission" date="2025-08" db="UniProtKB">
        <authorList>
            <consortium name="Ensembl"/>
        </authorList>
    </citation>
    <scope>IDENTIFICATION</scope>
</reference>
<dbReference type="AlphaFoldDB" id="A0A669EVD7"/>
<dbReference type="GeneID" id="100695033"/>
<feature type="compositionally biased region" description="Polar residues" evidence="1">
    <location>
        <begin position="237"/>
        <end position="248"/>
    </location>
</feature>
<dbReference type="RefSeq" id="XP_005472425.1">
    <property type="nucleotide sequence ID" value="XM_005472368.4"/>
</dbReference>
<feature type="compositionally biased region" description="Polar residues" evidence="1">
    <location>
        <begin position="94"/>
        <end position="104"/>
    </location>
</feature>
<feature type="compositionally biased region" description="Basic residues" evidence="1">
    <location>
        <begin position="227"/>
        <end position="236"/>
    </location>
</feature>
<accession>A0A669EVD7</accession>
<feature type="region of interest" description="Disordered" evidence="1">
    <location>
        <begin position="616"/>
        <end position="639"/>
    </location>
</feature>
<evidence type="ECO:0000313" key="2">
    <source>
        <dbReference type="Ensembl" id="ENSONIP00000074842.1"/>
    </source>
</evidence>
<feature type="region of interest" description="Disordered" evidence="1">
    <location>
        <begin position="742"/>
        <end position="834"/>
    </location>
</feature>
<feature type="compositionally biased region" description="Basic and acidic residues" evidence="1">
    <location>
        <begin position="449"/>
        <end position="471"/>
    </location>
</feature>
<feature type="compositionally biased region" description="Polar residues" evidence="1">
    <location>
        <begin position="779"/>
        <end position="802"/>
    </location>
</feature>
<dbReference type="OMA" id="TLRSHKT"/>
<keyword evidence="3" id="KW-1185">Reference proteome</keyword>
<feature type="region of interest" description="Disordered" evidence="1">
    <location>
        <begin position="292"/>
        <end position="314"/>
    </location>
</feature>
<dbReference type="GeneTree" id="ENSGT00980000198721"/>
<dbReference type="OrthoDB" id="8951118at2759"/>
<dbReference type="Ensembl" id="ENSONIT00000032650.2">
    <property type="protein sequence ID" value="ENSONIP00000074842.1"/>
    <property type="gene ID" value="ENSONIG00000022371.2"/>
</dbReference>
<reference evidence="2" key="3">
    <citation type="submission" date="2025-09" db="UniProtKB">
        <authorList>
            <consortium name="Ensembl"/>
        </authorList>
    </citation>
    <scope>IDENTIFICATION</scope>
</reference>
<evidence type="ECO:0000313" key="3">
    <source>
        <dbReference type="Proteomes" id="UP000005207"/>
    </source>
</evidence>
<protein>
    <submittedName>
        <fullName evidence="2">Dysbindin-A</fullName>
    </submittedName>
</protein>
<feature type="compositionally biased region" description="Basic residues" evidence="1">
    <location>
        <begin position="77"/>
        <end position="93"/>
    </location>
</feature>
<name>A0A669EVD7_ORENI</name>
<feature type="compositionally biased region" description="Polar residues" evidence="1">
    <location>
        <begin position="517"/>
        <end position="532"/>
    </location>
</feature>
<evidence type="ECO:0000256" key="1">
    <source>
        <dbReference type="SAM" id="MobiDB-lite"/>
    </source>
</evidence>
<feature type="region of interest" description="Disordered" evidence="1">
    <location>
        <begin position="517"/>
        <end position="553"/>
    </location>
</feature>
<sequence length="875" mass="99413">MGKKQTNVYSSTCSENIAQAKHRDFLLGSMSTDRPKRNIIRKRYDISDGMPWCEERLVRKVLFLSLREFRDKHRAAHIHSHKCPHKRKSKNTHSHALQKTLTKPNTHKKTQARKNMRTQQQRLTCRPLNTSTQENTHTAQNMHVSKRLHTEHTNKRQTTDLTRVSQSPDSKSTRILRNTQTQTKMCKSKVAHTLQRTCTDQKRSSTRTLRSNKTQNTLSLRNSKYTKPAKHTHTAQHTHSLNSMCRSKNTKTPLRAALSARTLRSHTPTSVCGSVVNTMIKHRAAGPKWSWSLQTRPRQRHPTSNRGDEDDCAKNRPRLHAQRKFAQSPPSSPGPLVLMTSAQSTHSHSLAVVTCLTKRRPKTEDFLSFLCLRGSAALPHNMAFLTSKRDREPGDSQHLPSCHKATTEEKKIRMLCRRTVHRDSRSLRRRPASPAVVRSTCPLTARTQKRMDRDEREGKQQKKEVEEDRREGAQIHLLRPCQHLLHVKRANKVAMVTKISEQRTSCVASVIPLTQRTGVGNKQGTRPSNTYKSRCHPQSRAQESSNRYHPLHHNHHRANNQHLHHPTLSKYYSIHTTFSILHNSGRNSYQTPCLNKRSVYRRLNENPVVLRLSRRRRGLPPDTSPVLPNRVPLDKNSSNECQTFQDKDAHVSQESNIYEIQQKGDNAREDYVNMCKHSDNHDMKVVEKRYGHVGDVKLERGEGKLPVANTAALEASDQRESLTNVSTSYNLMTASEVVWKHPREKTLQKHQNTTILKPPTRANESRAAATRTSVTTAAINSVTSDPPANSFSRHSAKGTNNSKKIKKSSLRAGTNSAHESKSATKRSSMSTTKDTCKDGALTISHCSTAKEGLLQAKPTTSAIKTRFSSRILLKH</sequence>
<feature type="region of interest" description="Disordered" evidence="1">
    <location>
        <begin position="444"/>
        <end position="471"/>
    </location>
</feature>
<dbReference type="InParanoid" id="A0A669EVD7"/>
<gene>
    <name evidence="2" type="primary">LOC100695033</name>
</gene>
<feature type="region of interest" description="Disordered" evidence="1">
    <location>
        <begin position="226"/>
        <end position="248"/>
    </location>
</feature>
<reference evidence="3" key="1">
    <citation type="submission" date="2012-01" db="EMBL/GenBank/DDBJ databases">
        <title>The Genome Sequence of Oreochromis niloticus (Nile Tilapia).</title>
        <authorList>
            <consortium name="Broad Institute Genome Assembly Team"/>
            <consortium name="Broad Institute Sequencing Platform"/>
            <person name="Di Palma F."/>
            <person name="Johnson J."/>
            <person name="Lander E.S."/>
            <person name="Lindblad-Toh K."/>
        </authorList>
    </citation>
    <scope>NUCLEOTIDE SEQUENCE [LARGE SCALE GENOMIC DNA]</scope>
</reference>
<feature type="region of interest" description="Disordered" evidence="1">
    <location>
        <begin position="146"/>
        <end position="172"/>
    </location>
</feature>
<feature type="compositionally biased region" description="Basic residues" evidence="1">
    <location>
        <begin position="105"/>
        <end position="116"/>
    </location>
</feature>
<dbReference type="Proteomes" id="UP000005207">
    <property type="component" value="Linkage group LG11"/>
</dbReference>
<feature type="compositionally biased region" description="Low complexity" evidence="1">
    <location>
        <begin position="765"/>
        <end position="778"/>
    </location>
</feature>
<proteinExistence type="predicted"/>
<feature type="compositionally biased region" description="Basic and acidic residues" evidence="1">
    <location>
        <begin position="148"/>
        <end position="158"/>
    </location>
</feature>
<organism evidence="2 3">
    <name type="scientific">Oreochromis niloticus</name>
    <name type="common">Nile tilapia</name>
    <name type="synonym">Tilapia nilotica</name>
    <dbReference type="NCBI Taxonomy" id="8128"/>
    <lineage>
        <taxon>Eukaryota</taxon>
        <taxon>Metazoa</taxon>
        <taxon>Chordata</taxon>
        <taxon>Craniata</taxon>
        <taxon>Vertebrata</taxon>
        <taxon>Euteleostomi</taxon>
        <taxon>Actinopterygii</taxon>
        <taxon>Neopterygii</taxon>
        <taxon>Teleostei</taxon>
        <taxon>Neoteleostei</taxon>
        <taxon>Acanthomorphata</taxon>
        <taxon>Ovalentaria</taxon>
        <taxon>Cichlomorphae</taxon>
        <taxon>Cichliformes</taxon>
        <taxon>Cichlidae</taxon>
        <taxon>African cichlids</taxon>
        <taxon>Pseudocrenilabrinae</taxon>
        <taxon>Oreochromini</taxon>
        <taxon>Oreochromis</taxon>
    </lineage>
</organism>
<feature type="region of interest" description="Disordered" evidence="1">
    <location>
        <begin position="77"/>
        <end position="122"/>
    </location>
</feature>
<feature type="compositionally biased region" description="Polar residues" evidence="1">
    <location>
        <begin position="159"/>
        <end position="172"/>
    </location>
</feature>